<feature type="compositionally biased region" description="Low complexity" evidence="1">
    <location>
        <begin position="128"/>
        <end position="140"/>
    </location>
</feature>
<reference evidence="2 3" key="1">
    <citation type="submission" date="2020-12" db="EMBL/GenBank/DDBJ databases">
        <title>Metabolic potential, ecology and presence of endohyphal bacteria is reflected in genomic diversity of Mucoromycotina.</title>
        <authorList>
            <person name="Muszewska A."/>
            <person name="Okrasinska A."/>
            <person name="Steczkiewicz K."/>
            <person name="Drgas O."/>
            <person name="Orlowska M."/>
            <person name="Perlinska-Lenart U."/>
            <person name="Aleksandrzak-Piekarczyk T."/>
            <person name="Szatraj K."/>
            <person name="Zielenkiewicz U."/>
            <person name="Pilsyk S."/>
            <person name="Malc E."/>
            <person name="Mieczkowski P."/>
            <person name="Kruszewska J.S."/>
            <person name="Biernat P."/>
            <person name="Pawlowska J."/>
        </authorList>
    </citation>
    <scope>NUCLEOTIDE SEQUENCE [LARGE SCALE GENOMIC DNA]</scope>
    <source>
        <strain evidence="2 3">CBS 142.35</strain>
    </source>
</reference>
<name>A0A8H7VSL2_9FUNG</name>
<dbReference type="PANTHER" id="PTHR31094">
    <property type="entry name" value="RIKEN CDNA 2310061I04 GENE"/>
    <property type="match status" value="1"/>
</dbReference>
<evidence type="ECO:0000256" key="1">
    <source>
        <dbReference type="SAM" id="MobiDB-lite"/>
    </source>
</evidence>
<dbReference type="Proteomes" id="UP000646827">
    <property type="component" value="Unassembled WGS sequence"/>
</dbReference>
<protein>
    <submittedName>
        <fullName evidence="2">Uncharacterized protein</fullName>
    </submittedName>
</protein>
<feature type="compositionally biased region" description="Basic and acidic residues" evidence="1">
    <location>
        <begin position="142"/>
        <end position="151"/>
    </location>
</feature>
<evidence type="ECO:0000313" key="2">
    <source>
        <dbReference type="EMBL" id="KAG2227258.1"/>
    </source>
</evidence>
<sequence>MFRLLGNNSIKYLHCSYNNHKLFSPLWRSIHSKRNLRPNEYELRVGFAIAILQDELPQFFQHGLTEHSIYSQHIILSDPHYTRLSVPGRTAYLGIAETLRWSLRMYFDDIQMEITRLRVLPDGYRGNNNNISSSSASPSNKQKGENHQDIRNPEVVRHLEIRWQLKGTRHPSFFLGIAGPTKHYEGVFLYTFDQEGYIGEHRIEHIVPPPSRRILLLHSWGGRVRAYWEELKRRRVPELTPGMG</sequence>
<dbReference type="Pfam" id="PF10184">
    <property type="entry name" value="DUF2358"/>
    <property type="match status" value="1"/>
</dbReference>
<proteinExistence type="predicted"/>
<gene>
    <name evidence="2" type="ORF">INT45_008502</name>
</gene>
<dbReference type="OrthoDB" id="1099063at2759"/>
<organism evidence="2 3">
    <name type="scientific">Circinella minor</name>
    <dbReference type="NCBI Taxonomy" id="1195481"/>
    <lineage>
        <taxon>Eukaryota</taxon>
        <taxon>Fungi</taxon>
        <taxon>Fungi incertae sedis</taxon>
        <taxon>Mucoromycota</taxon>
        <taxon>Mucoromycotina</taxon>
        <taxon>Mucoromycetes</taxon>
        <taxon>Mucorales</taxon>
        <taxon>Lichtheimiaceae</taxon>
        <taxon>Circinella</taxon>
    </lineage>
</organism>
<dbReference type="AlphaFoldDB" id="A0A8H7VSL2"/>
<feature type="region of interest" description="Disordered" evidence="1">
    <location>
        <begin position="128"/>
        <end position="151"/>
    </location>
</feature>
<accession>A0A8H7VSL2</accession>
<keyword evidence="3" id="KW-1185">Reference proteome</keyword>
<dbReference type="EMBL" id="JAEPRB010000009">
    <property type="protein sequence ID" value="KAG2227258.1"/>
    <property type="molecule type" value="Genomic_DNA"/>
</dbReference>
<comment type="caution">
    <text evidence="2">The sequence shown here is derived from an EMBL/GenBank/DDBJ whole genome shotgun (WGS) entry which is preliminary data.</text>
</comment>
<dbReference type="PANTHER" id="PTHR31094:SF2">
    <property type="entry name" value="RIKEN CDNA 2310061I04 GENE"/>
    <property type="match status" value="1"/>
</dbReference>
<evidence type="ECO:0000313" key="3">
    <source>
        <dbReference type="Proteomes" id="UP000646827"/>
    </source>
</evidence>
<dbReference type="InterPro" id="IPR018790">
    <property type="entry name" value="DUF2358"/>
</dbReference>